<dbReference type="EMBL" id="JAGSPD010000006">
    <property type="protein sequence ID" value="MBV7269249.1"/>
    <property type="molecule type" value="Genomic_DNA"/>
</dbReference>
<organism evidence="2 3">
    <name type="scientific">Winogradskyella luteola</name>
    <dbReference type="NCBI Taxonomy" id="2828330"/>
    <lineage>
        <taxon>Bacteria</taxon>
        <taxon>Pseudomonadati</taxon>
        <taxon>Bacteroidota</taxon>
        <taxon>Flavobacteriia</taxon>
        <taxon>Flavobacteriales</taxon>
        <taxon>Flavobacteriaceae</taxon>
        <taxon>Winogradskyella</taxon>
    </lineage>
</organism>
<comment type="caution">
    <text evidence="2">The sequence shown here is derived from an EMBL/GenBank/DDBJ whole genome shotgun (WGS) entry which is preliminary data.</text>
</comment>
<dbReference type="Pfam" id="PF09587">
    <property type="entry name" value="PGA_cap"/>
    <property type="match status" value="1"/>
</dbReference>
<evidence type="ECO:0000259" key="1">
    <source>
        <dbReference type="SMART" id="SM00854"/>
    </source>
</evidence>
<protein>
    <submittedName>
        <fullName evidence="2">CapA family protein</fullName>
    </submittedName>
</protein>
<dbReference type="PANTHER" id="PTHR33393">
    <property type="entry name" value="POLYGLUTAMINE SYNTHESIS ACCESSORY PROTEIN RV0574C-RELATED"/>
    <property type="match status" value="1"/>
</dbReference>
<dbReference type="InterPro" id="IPR019079">
    <property type="entry name" value="Capsule_synth_CapA"/>
</dbReference>
<proteinExistence type="predicted"/>
<sequence length="372" mass="42069">MKIIIGGDVCPINTNENHFNGNSEVFCDLQNEFNESDLNIINLEVPLTDSSKKILKSGPNIKGAVSAAKSINTSKVHLVSLANNHIGDFSEEGVIDTLEVCESNNIKTVGAGVNLKTAKQPFISETSKKVAVISMSDTEFGIANDNEAGANPLDLCELTLQLLEIKNKVDYTIVILHEGKEHYKYPSPDLQKICRYICDVGADLVICQHSHICGAWERYKKSNIFYGQGNLMFDYANRNSDNWKLGFLIKVKLLDNGDININQIPFKQTFPGIRRLDKEEEKLFRQQSIEMQKNVLDANFISTSWDNFIKKYRSLYYSVFRGHNKIIRKINSYIPISNLFYSPMKKAILLNAIRSRVHREVVISILEKDVNG</sequence>
<dbReference type="SMART" id="SM00854">
    <property type="entry name" value="PGA_cap"/>
    <property type="match status" value="1"/>
</dbReference>
<evidence type="ECO:0000313" key="3">
    <source>
        <dbReference type="Proteomes" id="UP001138894"/>
    </source>
</evidence>
<gene>
    <name evidence="2" type="ORF">KCG49_08615</name>
</gene>
<dbReference type="CDD" id="cd07381">
    <property type="entry name" value="MPP_CapA"/>
    <property type="match status" value="1"/>
</dbReference>
<accession>A0A9X1F8Q7</accession>
<dbReference type="RefSeq" id="WP_218545870.1">
    <property type="nucleotide sequence ID" value="NZ_JAGSPD010000006.1"/>
</dbReference>
<feature type="domain" description="Capsule synthesis protein CapA" evidence="1">
    <location>
        <begin position="2"/>
        <end position="235"/>
    </location>
</feature>
<dbReference type="Proteomes" id="UP001138894">
    <property type="component" value="Unassembled WGS sequence"/>
</dbReference>
<reference evidence="2" key="1">
    <citation type="submission" date="2021-04" db="EMBL/GenBank/DDBJ databases">
        <authorList>
            <person name="Pira H."/>
            <person name="Risdian C."/>
            <person name="Wink J."/>
        </authorList>
    </citation>
    <scope>NUCLEOTIDE SEQUENCE</scope>
    <source>
        <strain evidence="2">WHY3</strain>
    </source>
</reference>
<evidence type="ECO:0000313" key="2">
    <source>
        <dbReference type="EMBL" id="MBV7269249.1"/>
    </source>
</evidence>
<dbReference type="PANTHER" id="PTHR33393:SF13">
    <property type="entry name" value="PGA BIOSYNTHESIS PROTEIN CAPA"/>
    <property type="match status" value="1"/>
</dbReference>
<name>A0A9X1F8Q7_9FLAO</name>
<dbReference type="InterPro" id="IPR052169">
    <property type="entry name" value="CW_Biosynth-Accessory"/>
</dbReference>
<dbReference type="AlphaFoldDB" id="A0A9X1F8Q7"/>
<keyword evidence="3" id="KW-1185">Reference proteome</keyword>